<name>A0A6A6CYC8_ZASCE</name>
<gene>
    <name evidence="1" type="ORF">M409DRAFT_64142</name>
</gene>
<dbReference type="InterPro" id="IPR023214">
    <property type="entry name" value="HAD_sf"/>
</dbReference>
<dbReference type="PANTHER" id="PTHR14269">
    <property type="entry name" value="CDP-DIACYLGLYCEROL--GLYCEROL-3-PHOSPHATE 3-PHOSPHATIDYLTRANSFERASE-RELATED"/>
    <property type="match status" value="1"/>
</dbReference>
<dbReference type="NCBIfam" id="TIGR01460">
    <property type="entry name" value="HAD-SF-IIA"/>
    <property type="match status" value="1"/>
</dbReference>
<accession>A0A6A6CYC8</accession>
<dbReference type="InterPro" id="IPR036412">
    <property type="entry name" value="HAD-like_sf"/>
</dbReference>
<keyword evidence="2" id="KW-1185">Reference proteome</keyword>
<dbReference type="InterPro" id="IPR006357">
    <property type="entry name" value="HAD-SF_hydro_IIA"/>
</dbReference>
<dbReference type="RefSeq" id="XP_033671265.1">
    <property type="nucleotide sequence ID" value="XM_033815940.1"/>
</dbReference>
<dbReference type="EMBL" id="ML993585">
    <property type="protein sequence ID" value="KAF2170376.1"/>
    <property type="molecule type" value="Genomic_DNA"/>
</dbReference>
<dbReference type="GO" id="GO:0046474">
    <property type="term" value="P:glycerophospholipid biosynthetic process"/>
    <property type="evidence" value="ECO:0007669"/>
    <property type="project" value="TreeGrafter"/>
</dbReference>
<dbReference type="OrthoDB" id="270009at2759"/>
<organism evidence="1 2">
    <name type="scientific">Zasmidium cellare ATCC 36951</name>
    <dbReference type="NCBI Taxonomy" id="1080233"/>
    <lineage>
        <taxon>Eukaryota</taxon>
        <taxon>Fungi</taxon>
        <taxon>Dikarya</taxon>
        <taxon>Ascomycota</taxon>
        <taxon>Pezizomycotina</taxon>
        <taxon>Dothideomycetes</taxon>
        <taxon>Dothideomycetidae</taxon>
        <taxon>Mycosphaerellales</taxon>
        <taxon>Mycosphaerellaceae</taxon>
        <taxon>Zasmidium</taxon>
    </lineage>
</organism>
<dbReference type="GeneID" id="54569212"/>
<dbReference type="GO" id="GO:0005739">
    <property type="term" value="C:mitochondrion"/>
    <property type="evidence" value="ECO:0007669"/>
    <property type="project" value="TreeGrafter"/>
</dbReference>
<evidence type="ECO:0008006" key="3">
    <source>
        <dbReference type="Google" id="ProtNLM"/>
    </source>
</evidence>
<sequence length="393" mass="43675">MATALRSLTSSSRGSAVPQAIRGAGKAFQAPLQWRRQYQTTPAVTNSGIPDYAFAFDIDGVLVRTSAPLPGASQALKHLQSERIPFILLTNGGGKSEEERVSDLQNKLDVELDTSMIVQSHTPFADLTDLHDKTVLVAGGDYDKCQLVAQKYGFKNVVTPGDIVFLDYYKSFAKPLPKPIIPHSTSEEALKIDAMFVYNDPRDWGLDAHIILDALLSESGYLGTVSKKNNNISLPNKGYLQDSQPPFYYSNPDMWWATSYHLSRLGQGGFTAAFDGLWSSVTGGAHLPKTIIGKPHQETYEFAERRLRAHRKQLFGQVGLNDPLRRVYMIGDNPESDIRGANNYRSPYGSQWTSVLIKTGVWKEGTEPAHKPHVVRENVLDAVRWAVEDARRQ</sequence>
<evidence type="ECO:0000313" key="2">
    <source>
        <dbReference type="Proteomes" id="UP000799537"/>
    </source>
</evidence>
<dbReference type="Gene3D" id="3.40.50.1000">
    <property type="entry name" value="HAD superfamily/HAD-like"/>
    <property type="match status" value="2"/>
</dbReference>
<dbReference type="InterPro" id="IPR050324">
    <property type="entry name" value="CDP-alcohol_PTase-I"/>
</dbReference>
<protein>
    <recommendedName>
        <fullName evidence="3">HAD-superfamily subfamily IIA hydrolase</fullName>
    </recommendedName>
</protein>
<dbReference type="SUPFAM" id="SSF56784">
    <property type="entry name" value="HAD-like"/>
    <property type="match status" value="1"/>
</dbReference>
<dbReference type="Proteomes" id="UP000799537">
    <property type="component" value="Unassembled WGS sequence"/>
</dbReference>
<dbReference type="InterPro" id="IPR006353">
    <property type="entry name" value="HAD-SF_hydro_IIA_CECR5"/>
</dbReference>
<reference evidence="1" key="1">
    <citation type="journal article" date="2020" name="Stud. Mycol.">
        <title>101 Dothideomycetes genomes: a test case for predicting lifestyles and emergence of pathogens.</title>
        <authorList>
            <person name="Haridas S."/>
            <person name="Albert R."/>
            <person name="Binder M."/>
            <person name="Bloem J."/>
            <person name="Labutti K."/>
            <person name="Salamov A."/>
            <person name="Andreopoulos B."/>
            <person name="Baker S."/>
            <person name="Barry K."/>
            <person name="Bills G."/>
            <person name="Bluhm B."/>
            <person name="Cannon C."/>
            <person name="Castanera R."/>
            <person name="Culley D."/>
            <person name="Daum C."/>
            <person name="Ezra D."/>
            <person name="Gonzalez J."/>
            <person name="Henrissat B."/>
            <person name="Kuo A."/>
            <person name="Liang C."/>
            <person name="Lipzen A."/>
            <person name="Lutzoni F."/>
            <person name="Magnuson J."/>
            <person name="Mondo S."/>
            <person name="Nolan M."/>
            <person name="Ohm R."/>
            <person name="Pangilinan J."/>
            <person name="Park H.-J."/>
            <person name="Ramirez L."/>
            <person name="Alfaro M."/>
            <person name="Sun H."/>
            <person name="Tritt A."/>
            <person name="Yoshinaga Y."/>
            <person name="Zwiers L.-H."/>
            <person name="Turgeon B."/>
            <person name="Goodwin S."/>
            <person name="Spatafora J."/>
            <person name="Crous P."/>
            <person name="Grigoriev I."/>
        </authorList>
    </citation>
    <scope>NUCLEOTIDE SEQUENCE</scope>
    <source>
        <strain evidence="1">ATCC 36951</strain>
    </source>
</reference>
<dbReference type="Pfam" id="PF13242">
    <property type="entry name" value="Hydrolase_like"/>
    <property type="match status" value="1"/>
</dbReference>
<dbReference type="Pfam" id="PF13344">
    <property type="entry name" value="Hydrolase_6"/>
    <property type="match status" value="1"/>
</dbReference>
<dbReference type="AlphaFoldDB" id="A0A6A6CYC8"/>
<proteinExistence type="predicted"/>
<dbReference type="NCBIfam" id="TIGR01456">
    <property type="entry name" value="CECR5"/>
    <property type="match status" value="1"/>
</dbReference>
<dbReference type="PANTHER" id="PTHR14269:SF57">
    <property type="entry name" value="SUPERFAMILY HYDROLASE, PUTATIVE (AFU_ORTHOLOGUE AFUA_2G02580)-RELATED"/>
    <property type="match status" value="1"/>
</dbReference>
<evidence type="ECO:0000313" key="1">
    <source>
        <dbReference type="EMBL" id="KAF2170376.1"/>
    </source>
</evidence>